<accession>A0ABW9ZB58</accession>
<comment type="caution">
    <text evidence="2">The sequence shown here is derived from an EMBL/GenBank/DDBJ whole genome shotgun (WGS) entry which is preliminary data.</text>
</comment>
<dbReference type="InterPro" id="IPR021255">
    <property type="entry name" value="DUF2807"/>
</dbReference>
<gene>
    <name evidence="2" type="ORF">GV828_05005</name>
</gene>
<dbReference type="EMBL" id="JAABLM010000004">
    <property type="protein sequence ID" value="NBL64557.1"/>
    <property type="molecule type" value="Genomic_DNA"/>
</dbReference>
<organism evidence="2 3">
    <name type="scientific">Flavobacterium ichthyis</name>
    <dbReference type="NCBI Taxonomy" id="2698827"/>
    <lineage>
        <taxon>Bacteria</taxon>
        <taxon>Pseudomonadati</taxon>
        <taxon>Bacteroidota</taxon>
        <taxon>Flavobacteriia</taxon>
        <taxon>Flavobacteriales</taxon>
        <taxon>Flavobacteriaceae</taxon>
        <taxon>Flavobacterium</taxon>
    </lineage>
</organism>
<keyword evidence="3" id="KW-1185">Reference proteome</keyword>
<feature type="domain" description="Putative auto-transporter adhesin head GIN" evidence="1">
    <location>
        <begin position="44"/>
        <end position="223"/>
    </location>
</feature>
<protein>
    <submittedName>
        <fullName evidence="2">DUF2807 domain-containing protein</fullName>
    </submittedName>
</protein>
<dbReference type="Gene3D" id="2.160.20.120">
    <property type="match status" value="1"/>
</dbReference>
<evidence type="ECO:0000259" key="1">
    <source>
        <dbReference type="Pfam" id="PF10988"/>
    </source>
</evidence>
<dbReference type="Proteomes" id="UP000798602">
    <property type="component" value="Unassembled WGS sequence"/>
</dbReference>
<dbReference type="RefSeq" id="WP_166536380.1">
    <property type="nucleotide sequence ID" value="NZ_JAABLM010000004.1"/>
</dbReference>
<reference evidence="3" key="1">
    <citation type="submission" date="2020-01" db="EMBL/GenBank/DDBJ databases">
        <title>Sphingomonas sp. strain CSW-10.</title>
        <authorList>
            <person name="Chen W.-M."/>
        </authorList>
    </citation>
    <scope>NUCLEOTIDE SEQUENCE [LARGE SCALE GENOMIC DNA]</scope>
    <source>
        <strain evidence="3">NST-5</strain>
    </source>
</reference>
<name>A0ABW9ZB58_9FLAO</name>
<proteinExistence type="predicted"/>
<evidence type="ECO:0000313" key="2">
    <source>
        <dbReference type="EMBL" id="NBL64557.1"/>
    </source>
</evidence>
<evidence type="ECO:0000313" key="3">
    <source>
        <dbReference type="Proteomes" id="UP000798602"/>
    </source>
</evidence>
<sequence>MARIIVYLLKFLVAIMFALFFNSCHKSIEGSGNIVKENRTVEKFTGVDVSSGIIVMIEQAENQEVIVEADDNIKDQIQTKVVNETLEISTSYNSLNNATMIVHVKIPEVSYLNSTSASKINGKSVLISEDLVVETSSGGNIETEIEAHKLRVESSSGSTIEISGKALNADFDSSSGSSIDALNLVANEVKASASSGSSINVKVLKKLKADASSGASIDFFGQPVNIEKSESSGGSVSQK</sequence>
<dbReference type="Pfam" id="PF10988">
    <property type="entry name" value="DUF2807"/>
    <property type="match status" value="1"/>
</dbReference>